<dbReference type="Gene3D" id="3.60.15.10">
    <property type="entry name" value="Ribonuclease Z/Hydroxyacylglutathione hydrolase-like"/>
    <property type="match status" value="1"/>
</dbReference>
<evidence type="ECO:0000256" key="2">
    <source>
        <dbReference type="ARBA" id="ARBA00022723"/>
    </source>
</evidence>
<feature type="chain" id="PRO_5008088725" evidence="5">
    <location>
        <begin position="35"/>
        <end position="334"/>
    </location>
</feature>
<dbReference type="CDD" id="cd07720">
    <property type="entry name" value="OPHC2-like_MBL-fold"/>
    <property type="match status" value="1"/>
</dbReference>
<feature type="domain" description="Metallo-beta-lactamase" evidence="6">
    <location>
        <begin position="98"/>
        <end position="304"/>
    </location>
</feature>
<keyword evidence="2" id="KW-0479">Metal-binding</keyword>
<evidence type="ECO:0000313" key="7">
    <source>
        <dbReference type="EMBL" id="OAM88211.1"/>
    </source>
</evidence>
<evidence type="ECO:0000256" key="3">
    <source>
        <dbReference type="ARBA" id="ARBA00022801"/>
    </source>
</evidence>
<keyword evidence="5" id="KW-0732">Signal</keyword>
<proteinExistence type="inferred from homology"/>
<dbReference type="SMART" id="SM00849">
    <property type="entry name" value="Lactamase_B"/>
    <property type="match status" value="1"/>
</dbReference>
<dbReference type="STRING" id="1184151.AW736_18310"/>
<comment type="similarity">
    <text evidence="1">Belongs to the metallo-beta-lactamase superfamily.</text>
</comment>
<dbReference type="EMBL" id="LRRQ01000142">
    <property type="protein sequence ID" value="OAM88211.1"/>
    <property type="molecule type" value="Genomic_DNA"/>
</dbReference>
<keyword evidence="3 7" id="KW-0378">Hydrolase</keyword>
<dbReference type="RefSeq" id="WP_068771759.1">
    <property type="nucleotide sequence ID" value="NZ_CP109796.1"/>
</dbReference>
<dbReference type="Proteomes" id="UP000078486">
    <property type="component" value="Unassembled WGS sequence"/>
</dbReference>
<dbReference type="PANTHER" id="PTHR42978:SF6">
    <property type="entry name" value="QUORUM-QUENCHING LACTONASE YTNP-RELATED"/>
    <property type="match status" value="1"/>
</dbReference>
<dbReference type="PANTHER" id="PTHR42978">
    <property type="entry name" value="QUORUM-QUENCHING LACTONASE YTNP-RELATED-RELATED"/>
    <property type="match status" value="1"/>
</dbReference>
<evidence type="ECO:0000313" key="8">
    <source>
        <dbReference type="Proteomes" id="UP000078486"/>
    </source>
</evidence>
<dbReference type="Pfam" id="PF00753">
    <property type="entry name" value="Lactamase_B"/>
    <property type="match status" value="1"/>
</dbReference>
<accession>A0A178IF10</accession>
<gene>
    <name evidence="7" type="ORF">AW736_18310</name>
</gene>
<protein>
    <submittedName>
        <fullName evidence="7">MBL fold metallo-hydrolase</fullName>
    </submittedName>
</protein>
<feature type="signal peptide" evidence="5">
    <location>
        <begin position="1"/>
        <end position="34"/>
    </location>
</feature>
<dbReference type="SUPFAM" id="SSF56281">
    <property type="entry name" value="Metallo-hydrolase/oxidoreductase"/>
    <property type="match status" value="1"/>
</dbReference>
<dbReference type="InterPro" id="IPR051013">
    <property type="entry name" value="MBL_superfamily_lactonases"/>
</dbReference>
<dbReference type="GO" id="GO:0046872">
    <property type="term" value="F:metal ion binding"/>
    <property type="evidence" value="ECO:0007669"/>
    <property type="project" value="UniProtKB-KW"/>
</dbReference>
<dbReference type="GO" id="GO:0016787">
    <property type="term" value="F:hydrolase activity"/>
    <property type="evidence" value="ECO:0007669"/>
    <property type="project" value="UniProtKB-KW"/>
</dbReference>
<evidence type="ECO:0000256" key="4">
    <source>
        <dbReference type="ARBA" id="ARBA00022833"/>
    </source>
</evidence>
<keyword evidence="8" id="KW-1185">Reference proteome</keyword>
<keyword evidence="4" id="KW-0862">Zinc</keyword>
<dbReference type="InterPro" id="IPR036866">
    <property type="entry name" value="RibonucZ/Hydroxyglut_hydro"/>
</dbReference>
<comment type="caution">
    <text evidence="7">The sequence shown here is derived from an EMBL/GenBank/DDBJ whole genome shotgun (WGS) entry which is preliminary data.</text>
</comment>
<organism evidence="7 8">
    <name type="scientific">Termitidicoccus mucosus</name>
    <dbReference type="NCBI Taxonomy" id="1184151"/>
    <lineage>
        <taxon>Bacteria</taxon>
        <taxon>Pseudomonadati</taxon>
        <taxon>Verrucomicrobiota</taxon>
        <taxon>Opitutia</taxon>
        <taxon>Opitutales</taxon>
        <taxon>Opitutaceae</taxon>
        <taxon>Termitidicoccus</taxon>
    </lineage>
</organism>
<evidence type="ECO:0000256" key="5">
    <source>
        <dbReference type="SAM" id="SignalP"/>
    </source>
</evidence>
<dbReference type="AlphaFoldDB" id="A0A178IF10"/>
<reference evidence="7 8" key="1">
    <citation type="submission" date="2016-01" db="EMBL/GenBank/DDBJ databases">
        <title>High potential of lignocellulose degradation of a new Verrucomicrobia species.</title>
        <authorList>
            <person name="Wang Y."/>
            <person name="Shi Y."/>
            <person name="Qiu Z."/>
            <person name="Liu S."/>
            <person name="Yang H."/>
        </authorList>
    </citation>
    <scope>NUCLEOTIDE SEQUENCE [LARGE SCALE GENOMIC DNA]</scope>
    <source>
        <strain evidence="7 8">TSB47</strain>
    </source>
</reference>
<evidence type="ECO:0000256" key="1">
    <source>
        <dbReference type="ARBA" id="ARBA00007749"/>
    </source>
</evidence>
<dbReference type="InterPro" id="IPR001279">
    <property type="entry name" value="Metallo-B-lactamas"/>
</dbReference>
<sequence>MNHSGHSALSRVASAALLAGAMLFSASLAAPVQAAVPSQKQAQVPGYYRMMLGQFEVTALYDGYLMIENPVLIKTDAADIQSLFARMFISSENGVQTAVNAFLVHTGSHLVLVDVGTAGKFGPTLGHIANNLRAAGYDPAQVDTVLLTHLHPDHACGLLTDDGKAVFPNATVHVSKTEADYWLDEAIAAKAPKELQGMFQMSREAVAPYRAANKLKTYQIGDTLVPGIEAVLTPGHTPGHVSYLLNSLDESMLVWGDIIHSHAVQFAHPEVAVTFDSDAGQAVATRQKILAQAAADRLWIAGAHLPFPGIGHVATEGKAYAWVPIEYAPVEPAR</sequence>
<name>A0A178IF10_9BACT</name>
<evidence type="ECO:0000259" key="6">
    <source>
        <dbReference type="SMART" id="SM00849"/>
    </source>
</evidence>